<dbReference type="Gene3D" id="1.25.40.20">
    <property type="entry name" value="Ankyrin repeat-containing domain"/>
    <property type="match status" value="4"/>
</dbReference>
<dbReference type="Pfam" id="PF24883">
    <property type="entry name" value="NPHP3_N"/>
    <property type="match status" value="1"/>
</dbReference>
<keyword evidence="2 3" id="KW-0040">ANK repeat</keyword>
<dbReference type="InterPro" id="IPR054471">
    <property type="entry name" value="GPIID_WHD"/>
</dbReference>
<dbReference type="PROSITE" id="PS50297">
    <property type="entry name" value="ANK_REP_REGION"/>
    <property type="match status" value="2"/>
</dbReference>
<dbReference type="PANTHER" id="PTHR24201">
    <property type="entry name" value="ANK_REP_REGION DOMAIN-CONTAINING PROTEIN"/>
    <property type="match status" value="1"/>
</dbReference>
<feature type="domain" description="GPI inositol-deacylase winged helix" evidence="4">
    <location>
        <begin position="422"/>
        <end position="496"/>
    </location>
</feature>
<dbReference type="InterPro" id="IPR056884">
    <property type="entry name" value="NPHP3-like_N"/>
</dbReference>
<reference evidence="6 7" key="1">
    <citation type="journal article" date="2019" name="Nat. Ecol. Evol.">
        <title>Megaphylogeny resolves global patterns of mushroom evolution.</title>
        <authorList>
            <person name="Varga T."/>
            <person name="Krizsan K."/>
            <person name="Foldi C."/>
            <person name="Dima B."/>
            <person name="Sanchez-Garcia M."/>
            <person name="Sanchez-Ramirez S."/>
            <person name="Szollosi G.J."/>
            <person name="Szarkandi J.G."/>
            <person name="Papp V."/>
            <person name="Albert L."/>
            <person name="Andreopoulos W."/>
            <person name="Angelini C."/>
            <person name="Antonin V."/>
            <person name="Barry K.W."/>
            <person name="Bougher N.L."/>
            <person name="Buchanan P."/>
            <person name="Buyck B."/>
            <person name="Bense V."/>
            <person name="Catcheside P."/>
            <person name="Chovatia M."/>
            <person name="Cooper J."/>
            <person name="Damon W."/>
            <person name="Desjardin D."/>
            <person name="Finy P."/>
            <person name="Geml J."/>
            <person name="Haridas S."/>
            <person name="Hughes K."/>
            <person name="Justo A."/>
            <person name="Karasinski D."/>
            <person name="Kautmanova I."/>
            <person name="Kiss B."/>
            <person name="Kocsube S."/>
            <person name="Kotiranta H."/>
            <person name="LaButti K.M."/>
            <person name="Lechner B.E."/>
            <person name="Liimatainen K."/>
            <person name="Lipzen A."/>
            <person name="Lukacs Z."/>
            <person name="Mihaltcheva S."/>
            <person name="Morgado L.N."/>
            <person name="Niskanen T."/>
            <person name="Noordeloos M.E."/>
            <person name="Ohm R.A."/>
            <person name="Ortiz-Santana B."/>
            <person name="Ovrebo C."/>
            <person name="Racz N."/>
            <person name="Riley R."/>
            <person name="Savchenko A."/>
            <person name="Shiryaev A."/>
            <person name="Soop K."/>
            <person name="Spirin V."/>
            <person name="Szebenyi C."/>
            <person name="Tomsovsky M."/>
            <person name="Tulloss R.E."/>
            <person name="Uehling J."/>
            <person name="Grigoriev I.V."/>
            <person name="Vagvolgyi C."/>
            <person name="Papp T."/>
            <person name="Martin F.M."/>
            <person name="Miettinen O."/>
            <person name="Hibbett D.S."/>
            <person name="Nagy L.G."/>
        </authorList>
    </citation>
    <scope>NUCLEOTIDE SEQUENCE [LARGE SCALE GENOMIC DNA]</scope>
    <source>
        <strain evidence="6 7">CBS 121175</strain>
    </source>
</reference>
<dbReference type="SUPFAM" id="SSF48403">
    <property type="entry name" value="Ankyrin repeat"/>
    <property type="match status" value="2"/>
</dbReference>
<evidence type="ECO:0000259" key="4">
    <source>
        <dbReference type="Pfam" id="PF22939"/>
    </source>
</evidence>
<dbReference type="PANTHER" id="PTHR24201:SF16">
    <property type="entry name" value="ANKYRIN-1-LIKE-RELATED"/>
    <property type="match status" value="1"/>
</dbReference>
<dbReference type="Gene3D" id="3.40.50.300">
    <property type="entry name" value="P-loop containing nucleotide triphosphate hydrolases"/>
    <property type="match status" value="1"/>
</dbReference>
<dbReference type="InterPro" id="IPR027417">
    <property type="entry name" value="P-loop_NTPase"/>
</dbReference>
<sequence length="1049" mass="116112">MIVNASWARRARGHGLLVAVDLAEPEQRGFLVTQELEDDRRVGVAGRCCTAVTSLRLSGGCAAKMGANFSRMVMQLYIFRADIPGQANAFAGAENTYINDSTVNNVAGSVINIYVPNGRTEEEKIAKCIPWLTKYIFRTIHLDNLGKRTPNTIMWIFETADFKLWVESDCGILWGTGIPGAGKTILSSVVIDHLQGLAQGNSDICVVFAFCRYTEAVPVRDILAGILRQMLERYPVVWQFAKAMYELHQREGTEPTQHELFEILKRISTSGVFKKCFYVLDGLDEASSKTQFDILAVISQLPINFFITSRPLPLLKEVVCNARFFDIVAHNSDIALLIEEKLRQSPSLWKLVDGRQKAVIVETIVQKSLGMFLLASLQVDILTTCPSIETIQDALNSLPGGVEAMYAATMRRVEGQGRYSVEVVKRALVWVLYTKRSLKIDDLRHAIAVRSDSFAFSPTLLVDEENLLSMCCGLITIESKSRTVRLVHYTAREPLQSYIATTIFNPQEILASTCVARLHQFNLHNYPKFNRMVDSLLLAHPFLKYPYDHWVTHAHLCTSLPSTVLQFIEQCQWFPFRNANLPIWGCDYLQSIHVLAAYALNDTLSAKLSNEDLHEAAVNSRTAHGATALGLAAEFGNLDTVKLLLDARGIDAACANAEGWTPLMFASNRGNAEMVEYLLGILDSSHANAVNNFGNTAFSLAFSKGYTKVIEVLLQVDSLDVNLNAKNAGPTALMWAVRTNHVPVAQRLLSISNLDPDLTDVDRNTPFVTASRLGNLAMVEALIASNRCNLNAQNSQGLTALMSAVHNDHVPVVQRLLSLPELDPNFADNYGDTPLAEASRVGNLAVVEALLATNRCNLNAQNKKGLTALMWAVRMKHVQVVQRLLSITELDPNFADNYGDTPFAEACHFGNLAMVEALLVTNRCNPNAQNKKGMTALMRVVREGHIPVVQQLLSITELDPHFTDNYGDTPFAEACRFGNLVMVETLLATNRCNLNAQNRKGMTALMWAVWEGHVPVVQRLLSIPEIDPNLTNNNGYTAFAHSSHRGNLA</sequence>
<evidence type="ECO:0000259" key="5">
    <source>
        <dbReference type="Pfam" id="PF24883"/>
    </source>
</evidence>
<name>A0A5C3KAA4_COPMA</name>
<evidence type="ECO:0000256" key="2">
    <source>
        <dbReference type="ARBA" id="ARBA00023043"/>
    </source>
</evidence>
<dbReference type="Pfam" id="PF12796">
    <property type="entry name" value="Ank_2"/>
    <property type="match status" value="4"/>
</dbReference>
<organism evidence="6 7">
    <name type="scientific">Coprinopsis marcescibilis</name>
    <name type="common">Agaric fungus</name>
    <name type="synonym">Psathyrella marcescibilis</name>
    <dbReference type="NCBI Taxonomy" id="230819"/>
    <lineage>
        <taxon>Eukaryota</taxon>
        <taxon>Fungi</taxon>
        <taxon>Dikarya</taxon>
        <taxon>Basidiomycota</taxon>
        <taxon>Agaricomycotina</taxon>
        <taxon>Agaricomycetes</taxon>
        <taxon>Agaricomycetidae</taxon>
        <taxon>Agaricales</taxon>
        <taxon>Agaricineae</taxon>
        <taxon>Psathyrellaceae</taxon>
        <taxon>Coprinopsis</taxon>
    </lineage>
</organism>
<dbReference type="STRING" id="230819.A0A5C3KAA4"/>
<feature type="repeat" description="ANK" evidence="3">
    <location>
        <begin position="658"/>
        <end position="679"/>
    </location>
</feature>
<dbReference type="SUPFAM" id="SSF52540">
    <property type="entry name" value="P-loop containing nucleoside triphosphate hydrolases"/>
    <property type="match status" value="1"/>
</dbReference>
<dbReference type="GO" id="GO:0005634">
    <property type="term" value="C:nucleus"/>
    <property type="evidence" value="ECO:0007669"/>
    <property type="project" value="TreeGrafter"/>
</dbReference>
<dbReference type="EMBL" id="ML210584">
    <property type="protein sequence ID" value="TFK17016.1"/>
    <property type="molecule type" value="Genomic_DNA"/>
</dbReference>
<dbReference type="OrthoDB" id="7464126at2759"/>
<dbReference type="SMART" id="SM00248">
    <property type="entry name" value="ANK"/>
    <property type="match status" value="12"/>
</dbReference>
<proteinExistence type="predicted"/>
<feature type="repeat" description="ANK" evidence="3">
    <location>
        <begin position="624"/>
        <end position="646"/>
    </location>
</feature>
<protein>
    <submittedName>
        <fullName evidence="6">Ankyrin</fullName>
    </submittedName>
</protein>
<dbReference type="Pfam" id="PF22939">
    <property type="entry name" value="WHD_GPIID"/>
    <property type="match status" value="1"/>
</dbReference>
<gene>
    <name evidence="6" type="ORF">FA15DRAFT_761234</name>
</gene>
<keyword evidence="1" id="KW-0677">Repeat</keyword>
<evidence type="ECO:0000313" key="6">
    <source>
        <dbReference type="EMBL" id="TFK17016.1"/>
    </source>
</evidence>
<dbReference type="AlphaFoldDB" id="A0A5C3KAA4"/>
<evidence type="ECO:0000256" key="3">
    <source>
        <dbReference type="PROSITE-ProRule" id="PRU00023"/>
    </source>
</evidence>
<dbReference type="InterPro" id="IPR036770">
    <property type="entry name" value="Ankyrin_rpt-contain_sf"/>
</dbReference>
<feature type="non-terminal residue" evidence="6">
    <location>
        <position position="1049"/>
    </location>
</feature>
<dbReference type="Proteomes" id="UP000307440">
    <property type="component" value="Unassembled WGS sequence"/>
</dbReference>
<dbReference type="PROSITE" id="PS50088">
    <property type="entry name" value="ANK_REPEAT"/>
    <property type="match status" value="2"/>
</dbReference>
<keyword evidence="7" id="KW-1185">Reference proteome</keyword>
<evidence type="ECO:0000256" key="1">
    <source>
        <dbReference type="ARBA" id="ARBA00022737"/>
    </source>
</evidence>
<accession>A0A5C3KAA4</accession>
<dbReference type="InterPro" id="IPR002110">
    <property type="entry name" value="Ankyrin_rpt"/>
</dbReference>
<feature type="domain" description="Nephrocystin 3-like N-terminal" evidence="5">
    <location>
        <begin position="152"/>
        <end position="310"/>
    </location>
</feature>
<evidence type="ECO:0000313" key="7">
    <source>
        <dbReference type="Proteomes" id="UP000307440"/>
    </source>
</evidence>
<dbReference type="InterPro" id="IPR050776">
    <property type="entry name" value="Ank_Repeat/CDKN_Inhibitor"/>
</dbReference>